<keyword evidence="8" id="KW-0175">Coiled coil</keyword>
<feature type="coiled-coil region" evidence="8">
    <location>
        <begin position="173"/>
        <end position="200"/>
    </location>
</feature>
<dbReference type="AlphaFoldDB" id="A0A1M5R0Z4"/>
<keyword evidence="6 7" id="KW-0975">Bacterial flagellum</keyword>
<dbReference type="InterPro" id="IPR010930">
    <property type="entry name" value="Flg_bb/hook_C_dom"/>
</dbReference>
<dbReference type="Pfam" id="PF00460">
    <property type="entry name" value="Flg_bb_rod"/>
    <property type="match status" value="1"/>
</dbReference>
<feature type="domain" description="Flagellar basal body rod protein N-terminal" evidence="9">
    <location>
        <begin position="6"/>
        <end position="36"/>
    </location>
</feature>
<evidence type="ECO:0000313" key="13">
    <source>
        <dbReference type="Proteomes" id="UP000242520"/>
    </source>
</evidence>
<feature type="domain" description="Flagellar hook-associated protein FlgK helical" evidence="11">
    <location>
        <begin position="95"/>
        <end position="346"/>
    </location>
</feature>
<evidence type="ECO:0000256" key="3">
    <source>
        <dbReference type="ARBA" id="ARBA00009677"/>
    </source>
</evidence>
<keyword evidence="12" id="KW-0966">Cell projection</keyword>
<accession>A0A1M5R0Z4</accession>
<evidence type="ECO:0000259" key="9">
    <source>
        <dbReference type="Pfam" id="PF00460"/>
    </source>
</evidence>
<name>A0A1M5R0Z4_9FIRM</name>
<dbReference type="PANTHER" id="PTHR30033">
    <property type="entry name" value="FLAGELLAR HOOK-ASSOCIATED PROTEIN 1"/>
    <property type="match status" value="1"/>
</dbReference>
<dbReference type="Proteomes" id="UP000242520">
    <property type="component" value="Unassembled WGS sequence"/>
</dbReference>
<dbReference type="Pfam" id="PF06429">
    <property type="entry name" value="Flg_bbr_C"/>
    <property type="match status" value="1"/>
</dbReference>
<evidence type="ECO:0000256" key="7">
    <source>
        <dbReference type="RuleBase" id="RU362065"/>
    </source>
</evidence>
<dbReference type="GO" id="GO:0009424">
    <property type="term" value="C:bacterial-type flagellum hook"/>
    <property type="evidence" value="ECO:0007669"/>
    <property type="project" value="UniProtKB-UniRule"/>
</dbReference>
<evidence type="ECO:0000259" key="11">
    <source>
        <dbReference type="Pfam" id="PF22638"/>
    </source>
</evidence>
<dbReference type="GO" id="GO:0005576">
    <property type="term" value="C:extracellular region"/>
    <property type="evidence" value="ECO:0007669"/>
    <property type="project" value="UniProtKB-SubCell"/>
</dbReference>
<dbReference type="EMBL" id="FQXH01000010">
    <property type="protein sequence ID" value="SHH20074.1"/>
    <property type="molecule type" value="Genomic_DNA"/>
</dbReference>
<proteinExistence type="inferred from homology"/>
<evidence type="ECO:0000256" key="6">
    <source>
        <dbReference type="ARBA" id="ARBA00023143"/>
    </source>
</evidence>
<dbReference type="PRINTS" id="PR01005">
    <property type="entry name" value="FLGHOOKAP1"/>
</dbReference>
<keyword evidence="13" id="KW-1185">Reference proteome</keyword>
<dbReference type="InterPro" id="IPR053927">
    <property type="entry name" value="FlgK_helical"/>
</dbReference>
<dbReference type="STRING" id="1123350.SAMN02744040_01194"/>
<dbReference type="PANTHER" id="PTHR30033:SF1">
    <property type="entry name" value="FLAGELLAR HOOK-ASSOCIATED PROTEIN 1"/>
    <property type="match status" value="1"/>
</dbReference>
<keyword evidence="12" id="KW-0282">Flagellum</keyword>
<feature type="domain" description="Flagellar basal-body/hook protein C-terminal" evidence="10">
    <location>
        <begin position="506"/>
        <end position="545"/>
    </location>
</feature>
<dbReference type="NCBIfam" id="TIGR02492">
    <property type="entry name" value="flgK_ends"/>
    <property type="match status" value="1"/>
</dbReference>
<evidence type="ECO:0000259" key="10">
    <source>
        <dbReference type="Pfam" id="PF06429"/>
    </source>
</evidence>
<keyword evidence="12" id="KW-0969">Cilium</keyword>
<gene>
    <name evidence="7" type="primary">flgK</name>
    <name evidence="12" type="ORF">SAMN02744040_01194</name>
</gene>
<dbReference type="GO" id="GO:0044780">
    <property type="term" value="P:bacterial-type flagellum assembly"/>
    <property type="evidence" value="ECO:0007669"/>
    <property type="project" value="InterPro"/>
</dbReference>
<evidence type="ECO:0000313" key="12">
    <source>
        <dbReference type="EMBL" id="SHH20074.1"/>
    </source>
</evidence>
<dbReference type="OrthoDB" id="9802553at2"/>
<dbReference type="SUPFAM" id="SSF64518">
    <property type="entry name" value="Phase 1 flagellin"/>
    <property type="match status" value="1"/>
</dbReference>
<reference evidence="13" key="1">
    <citation type="submission" date="2016-11" db="EMBL/GenBank/DDBJ databases">
        <authorList>
            <person name="Varghese N."/>
            <person name="Submissions S."/>
        </authorList>
    </citation>
    <scope>NUCLEOTIDE SEQUENCE [LARGE SCALE GENOMIC DNA]</scope>
    <source>
        <strain evidence="13">DSM 15285</strain>
    </source>
</reference>
<dbReference type="GO" id="GO:0005198">
    <property type="term" value="F:structural molecule activity"/>
    <property type="evidence" value="ECO:0007669"/>
    <property type="project" value="UniProtKB-UniRule"/>
</dbReference>
<evidence type="ECO:0000256" key="2">
    <source>
        <dbReference type="ARBA" id="ARBA00004613"/>
    </source>
</evidence>
<evidence type="ECO:0000256" key="5">
    <source>
        <dbReference type="ARBA" id="ARBA00022525"/>
    </source>
</evidence>
<dbReference type="RefSeq" id="WP_072724600.1">
    <property type="nucleotide sequence ID" value="NZ_FQXH01000010.1"/>
</dbReference>
<organism evidence="12 13">
    <name type="scientific">Tepidibacter thalassicus DSM 15285</name>
    <dbReference type="NCBI Taxonomy" id="1123350"/>
    <lineage>
        <taxon>Bacteria</taxon>
        <taxon>Bacillati</taxon>
        <taxon>Bacillota</taxon>
        <taxon>Clostridia</taxon>
        <taxon>Peptostreptococcales</taxon>
        <taxon>Peptostreptococcaceae</taxon>
        <taxon>Tepidibacter</taxon>
    </lineage>
</organism>
<comment type="subcellular location">
    <subcellularLocation>
        <location evidence="1 7">Bacterial flagellum</location>
    </subcellularLocation>
    <subcellularLocation>
        <location evidence="2 7">Secreted</location>
    </subcellularLocation>
</comment>
<evidence type="ECO:0000256" key="1">
    <source>
        <dbReference type="ARBA" id="ARBA00004365"/>
    </source>
</evidence>
<evidence type="ECO:0000256" key="8">
    <source>
        <dbReference type="SAM" id="Coils"/>
    </source>
</evidence>
<keyword evidence="5 7" id="KW-0964">Secreted</keyword>
<comment type="similarity">
    <text evidence="3 7">Belongs to the flagella basal body rod proteins family.</text>
</comment>
<dbReference type="InterPro" id="IPR002371">
    <property type="entry name" value="FlgK"/>
</dbReference>
<evidence type="ECO:0000256" key="4">
    <source>
        <dbReference type="ARBA" id="ARBA00016244"/>
    </source>
</evidence>
<protein>
    <recommendedName>
        <fullName evidence="4 7">Flagellar hook-associated protein 1</fullName>
        <shortName evidence="7">HAP1</shortName>
    </recommendedName>
</protein>
<dbReference type="InterPro" id="IPR001444">
    <property type="entry name" value="Flag_bb_rod_N"/>
</dbReference>
<dbReference type="Pfam" id="PF22638">
    <property type="entry name" value="FlgK_D1"/>
    <property type="match status" value="1"/>
</dbReference>
<sequence>MGFFGLNIAKSGLFAAQKALNTVGHNIANANTPGYTRQRVELRPDNPLSSPGGKGMIGTGVDAYKITQIRNEFLDIKFRSEVNVYGQWSYRSSSLEQIEAIMNEPSDSGIRKVMDNFFASFEELSKDPSSLTTRAVVRERAIEFTHTLNHAYSQLEKMIKDTDFEVQTTVNQINTYAKDLAKLNAQIQRAEMDGSNANDLRDQRNLILDKLSELVDVEVKEVSNGEHGGVKTIIAINGHPLVYHDEVDEIEIEKNFHKYKDELGLEFEISSLKFKSGSPINTSYLKGKIKAQLDMRDNMNDADGPKGIPYYMQKLNEFVQKITSDINRINMQGYGLDENSTGKLFFESEKIADIDSDGDGNKDIDNYVKTYLNANPTKTEEDAIKDWENNSANKGYTIMKDGDGNWYKVSKISARDVKISKDIDKDLDNIAAAKISDGTGRAKPGDNSNILEMSNLRHKNDMFTWGSPDDFVKTLISNIGVDAQEAKRMTQNQEVLVNQIDSTRQSVSGVSLDEEMANMVKFQHAYNASARMITAVDEMIDVIINRMGRVGL</sequence>